<dbReference type="SUPFAM" id="SSF51412">
    <property type="entry name" value="Inosine monophosphate dehydrogenase (IMPDH)"/>
    <property type="match status" value="1"/>
</dbReference>
<dbReference type="GO" id="GO:0051213">
    <property type="term" value="F:dioxygenase activity"/>
    <property type="evidence" value="ECO:0007669"/>
    <property type="project" value="UniProtKB-KW"/>
</dbReference>
<dbReference type="KEGG" id="sbar:H5V43_07040"/>
<dbReference type="CDD" id="cd04730">
    <property type="entry name" value="NPD_like"/>
    <property type="match status" value="1"/>
</dbReference>
<reference evidence="7" key="9">
    <citation type="submission" date="2024-05" db="EMBL/GenBank/DDBJ databases">
        <authorList>
            <person name="Sun Q."/>
            <person name="Sedlacek I."/>
        </authorList>
    </citation>
    <scope>NUCLEOTIDE SEQUENCE</scope>
    <source>
        <strain evidence="7">CCM 7327</strain>
    </source>
</reference>
<dbReference type="RefSeq" id="WP_044662490.1">
    <property type="nucleotide sequence ID" value="NZ_BEWI01000031.1"/>
</dbReference>
<protein>
    <submittedName>
        <fullName evidence="6 7">Dioxygenase</fullName>
    </submittedName>
    <submittedName>
        <fullName evidence="8">Nitronate monooxygenase</fullName>
    </submittedName>
</protein>
<organism evidence="6 9">
    <name type="scientific">Sphingobium fuliginis (strain ATCC 27551)</name>
    <dbReference type="NCBI Taxonomy" id="336203"/>
    <lineage>
        <taxon>Bacteria</taxon>
        <taxon>Pseudomonadati</taxon>
        <taxon>Pseudomonadota</taxon>
        <taxon>Alphaproteobacteria</taxon>
        <taxon>Sphingomonadales</taxon>
        <taxon>Sphingomonadaceae</taxon>
        <taxon>Sphingobium</taxon>
    </lineage>
</organism>
<reference evidence="6" key="5">
    <citation type="submission" date="2017-10" db="EMBL/GenBank/DDBJ databases">
        <authorList>
            <person name="Banno H."/>
            <person name="Chua N.-H."/>
        </authorList>
    </citation>
    <scope>NUCLEOTIDE SEQUENCE</scope>
    <source>
        <strain evidence="6">OMI</strain>
    </source>
</reference>
<dbReference type="Proteomes" id="UP000221538">
    <property type="component" value="Unassembled WGS sequence"/>
</dbReference>
<reference evidence="6" key="4">
    <citation type="submission" date="2017-10" db="EMBL/GenBank/DDBJ databases">
        <title>Bioaugmenting a lab-scale membrane bioreactor with Sphingobium fuliginis OMI to degrade 4-tert-butylphenol.</title>
        <authorList>
            <person name="Takada K."/>
            <person name="Shiba T."/>
            <person name="Soda S."/>
            <person name="Inoue D."/>
            <person name="Miyake M."/>
            <person name="Eguchi M."/>
            <person name="Ike M."/>
        </authorList>
    </citation>
    <scope>NUCLEOTIDE SEQUENCE</scope>
    <source>
        <strain evidence="6">OMI</strain>
    </source>
</reference>
<reference evidence="6 9" key="1">
    <citation type="journal article" date="2013" name="Biodegradation">
        <title>Occurrence of 4-tert-butylphenol (4-t-BP) biodegradation in an aquatic sample caused by the presence of Spirodela polyrrhiza and isolation of a 4-t-BP-utilizing bacterium.</title>
        <authorList>
            <person name="Ogata Y."/>
            <person name="Toyama T."/>
            <person name="Yu N."/>
            <person name="Wang X."/>
            <person name="Sei K."/>
            <person name="Ike M."/>
        </authorList>
    </citation>
    <scope>NUCLEOTIDE SEQUENCE [LARGE SCALE GENOMIC DNA]</scope>
    <source>
        <strain evidence="6 9">OMI</strain>
    </source>
</reference>
<dbReference type="PANTHER" id="PTHR42747:SF4">
    <property type="entry name" value="BLR1330 PROTEIN"/>
    <property type="match status" value="1"/>
</dbReference>
<dbReference type="FunFam" id="3.20.20.70:FF:000210">
    <property type="entry name" value="2-nitropropane dioxygenase"/>
    <property type="match status" value="1"/>
</dbReference>
<reference evidence="8" key="8">
    <citation type="journal article" date="2021" name="Microbiol. Resour. Announc.">
        <title>Complete Genome Sequence of Sphingobium barthaii KK22, a High-Molecular-Weight Polycyclic Aromatic Hydrocarbon-Degrading Soil Bacterium.</title>
        <authorList>
            <person name="Mori J.F."/>
            <person name="Kanaly R.A."/>
        </authorList>
    </citation>
    <scope>NUCLEOTIDE SEQUENCE</scope>
    <source>
        <strain evidence="8">KK22</strain>
    </source>
</reference>
<keyword evidence="5 8" id="KW-0503">Monooxygenase</keyword>
<reference evidence="10" key="7">
    <citation type="submission" date="2020-08" db="EMBL/GenBank/DDBJ databases">
        <title>Complete genome sequence of Sphingobium barthaii strain KK22, a high-molecular-weight polycyclic aromatic hydrocarbon-degrading soil bacterium.</title>
        <authorList>
            <person name="Mori J.F."/>
            <person name="Kanaly R.A."/>
        </authorList>
    </citation>
    <scope>NUCLEOTIDE SEQUENCE [LARGE SCALE GENOMIC DNA]</scope>
    <source>
        <strain evidence="10">KK22</strain>
    </source>
</reference>
<keyword evidence="6" id="KW-0223">Dioxygenase</keyword>
<evidence type="ECO:0000313" key="8">
    <source>
        <dbReference type="EMBL" id="QOT72860.1"/>
    </source>
</evidence>
<keyword evidence="11" id="KW-1185">Reference proteome</keyword>
<reference evidence="11" key="6">
    <citation type="journal article" date="2019" name="Int. J. Syst. Evol. Microbiol.">
        <title>The Global Catalogue of Microorganisms (GCM) 10K type strain sequencing project: providing services to taxonomists for standard genome sequencing and annotation.</title>
        <authorList>
            <consortium name="The Broad Institute Genomics Platform"/>
            <consortium name="The Broad Institute Genome Sequencing Center for Infectious Disease"/>
            <person name="Wu L."/>
            <person name="Ma J."/>
        </authorList>
    </citation>
    <scope>NUCLEOTIDE SEQUENCE [LARGE SCALE GENOMIC DNA]</scope>
    <source>
        <strain evidence="11">CCM 7327</strain>
    </source>
</reference>
<evidence type="ECO:0000313" key="9">
    <source>
        <dbReference type="Proteomes" id="UP000221538"/>
    </source>
</evidence>
<dbReference type="GO" id="GO:0018580">
    <property type="term" value="F:nitronate monooxygenase activity"/>
    <property type="evidence" value="ECO:0007669"/>
    <property type="project" value="InterPro"/>
</dbReference>
<reference evidence="6 9" key="2">
    <citation type="journal article" date="2013" name="Environ. Sci. Technol.">
        <title>The 4-tert-butylphenol-utilizing bacterium Sphingobium fuliginis OMI can degrade bisphenols via phenolic ring hydroxylation and meta-cleavage pathway.</title>
        <authorList>
            <person name="Ogata Y."/>
            <person name="Goda S."/>
            <person name="Toyama T."/>
            <person name="Sei K."/>
            <person name="Ike M."/>
        </authorList>
    </citation>
    <scope>NUCLEOTIDE SEQUENCE [LARGE SCALE GENOMIC DNA]</scope>
    <source>
        <strain evidence="6 9">OMI</strain>
    </source>
</reference>
<dbReference type="Proteomes" id="UP000628109">
    <property type="component" value="Unassembled WGS sequence"/>
</dbReference>
<keyword evidence="4" id="KW-0560">Oxidoreductase</keyword>
<sequence>MSLPAFLEGRLSLPLIGSPMFIISQPALVIAQCRAGIVGSFPSLNARPSGVFEQWLQQLNEALTDRDAPFAVNLIVHRTNSRLEEDLALCVKYRVPIVITSLGAREDVNRAVHSYGGIVLHDVINNVFARKAIEKGADGLIAVAAGAGGHAGTLSPFALVEEIRAWFDGPLALSGAIATGRSIAAARMMGADFAYMGSPFIATEEANAEPAYKQMIVDSGAADIVYSDYFTGVLGNYLRPSIAAAGLDADKLPKASEMDFSSDAGGDKKAWRDVWGAGQGIGAIRKVQSATTFIAQLKSEYQAAVAAFGA</sequence>
<evidence type="ECO:0000256" key="2">
    <source>
        <dbReference type="ARBA" id="ARBA00022630"/>
    </source>
</evidence>
<dbReference type="InterPro" id="IPR004136">
    <property type="entry name" value="NMO"/>
</dbReference>
<proteinExistence type="inferred from homology"/>
<dbReference type="PANTHER" id="PTHR42747">
    <property type="entry name" value="NITRONATE MONOOXYGENASE-RELATED"/>
    <property type="match status" value="1"/>
</dbReference>
<evidence type="ECO:0000313" key="10">
    <source>
        <dbReference type="Proteomes" id="UP000593663"/>
    </source>
</evidence>
<name>A0A292ZDA5_SPHSA</name>
<reference evidence="7" key="3">
    <citation type="journal article" date="2014" name="Int. J. Syst. Evol. Microbiol.">
        <title>Complete genome of a new Firmicutes species belonging to the dominant human colonic microbiota ('Ruminococcus bicirculans') reveals two chromosomes and a selective capacity to utilize plant glucans.</title>
        <authorList>
            <consortium name="NISC Comparative Sequencing Program"/>
            <person name="Wegmann U."/>
            <person name="Louis P."/>
            <person name="Goesmann A."/>
            <person name="Henrissat B."/>
            <person name="Duncan S.H."/>
            <person name="Flint H.J."/>
        </authorList>
    </citation>
    <scope>NUCLEOTIDE SEQUENCE</scope>
    <source>
        <strain evidence="7">CCM 7327</strain>
    </source>
</reference>
<dbReference type="InterPro" id="IPR013785">
    <property type="entry name" value="Aldolase_TIM"/>
</dbReference>
<evidence type="ECO:0000256" key="3">
    <source>
        <dbReference type="ARBA" id="ARBA00022643"/>
    </source>
</evidence>
<dbReference type="EMBL" id="BMDU01000012">
    <property type="protein sequence ID" value="GGA05754.1"/>
    <property type="molecule type" value="Genomic_DNA"/>
</dbReference>
<keyword evidence="3" id="KW-0288">FMN</keyword>
<dbReference type="EMBL" id="BEWI01000031">
    <property type="protein sequence ID" value="GAY21118.1"/>
    <property type="molecule type" value="Genomic_DNA"/>
</dbReference>
<dbReference type="EMBL" id="CP060035">
    <property type="protein sequence ID" value="QOT72860.1"/>
    <property type="molecule type" value="Genomic_DNA"/>
</dbReference>
<gene>
    <name evidence="7" type="ORF">GCM10019071_40560</name>
    <name evidence="8" type="ORF">H5V43_07040</name>
    <name evidence="6" type="ORF">SFOMI_1651</name>
</gene>
<evidence type="ECO:0000256" key="1">
    <source>
        <dbReference type="ARBA" id="ARBA00009881"/>
    </source>
</evidence>
<keyword evidence="2" id="KW-0285">Flavoprotein</keyword>
<dbReference type="Pfam" id="PF03060">
    <property type="entry name" value="NMO"/>
    <property type="match status" value="1"/>
</dbReference>
<comment type="similarity">
    <text evidence="1">Belongs to the nitronate monooxygenase family. NMO class I subfamily.</text>
</comment>
<evidence type="ECO:0000256" key="5">
    <source>
        <dbReference type="ARBA" id="ARBA00023033"/>
    </source>
</evidence>
<evidence type="ECO:0000313" key="7">
    <source>
        <dbReference type="EMBL" id="GGA05754.1"/>
    </source>
</evidence>
<evidence type="ECO:0000313" key="11">
    <source>
        <dbReference type="Proteomes" id="UP000628109"/>
    </source>
</evidence>
<dbReference type="AlphaFoldDB" id="A0A292ZDA5"/>
<accession>A0A292ZDA5</accession>
<dbReference type="Proteomes" id="UP000593663">
    <property type="component" value="Chromosome 1"/>
</dbReference>
<dbReference type="Gene3D" id="3.20.20.70">
    <property type="entry name" value="Aldolase class I"/>
    <property type="match status" value="1"/>
</dbReference>
<evidence type="ECO:0000256" key="4">
    <source>
        <dbReference type="ARBA" id="ARBA00023002"/>
    </source>
</evidence>
<evidence type="ECO:0000313" key="6">
    <source>
        <dbReference type="EMBL" id="GAY21118.1"/>
    </source>
</evidence>